<name>A0A1Y2HN86_9FUNG</name>
<reference evidence="3 4" key="1">
    <citation type="submission" date="2016-07" db="EMBL/GenBank/DDBJ databases">
        <title>Pervasive Adenine N6-methylation of Active Genes in Fungi.</title>
        <authorList>
            <consortium name="DOE Joint Genome Institute"/>
            <person name="Mondo S.J."/>
            <person name="Dannebaum R.O."/>
            <person name="Kuo R.C."/>
            <person name="Labutti K."/>
            <person name="Haridas S."/>
            <person name="Kuo A."/>
            <person name="Salamov A."/>
            <person name="Ahrendt S.R."/>
            <person name="Lipzen A."/>
            <person name="Sullivan W."/>
            <person name="Andreopoulos W.B."/>
            <person name="Clum A."/>
            <person name="Lindquist E."/>
            <person name="Daum C."/>
            <person name="Ramamoorthy G.K."/>
            <person name="Gryganskyi A."/>
            <person name="Culley D."/>
            <person name="Magnuson J.K."/>
            <person name="James T.Y."/>
            <person name="O'Malley M.A."/>
            <person name="Stajich J.E."/>
            <person name="Spatafora J.W."/>
            <person name="Visel A."/>
            <person name="Grigoriev I.V."/>
        </authorList>
    </citation>
    <scope>NUCLEOTIDE SEQUENCE [LARGE SCALE GENOMIC DNA]</scope>
    <source>
        <strain evidence="3 4">PL171</strain>
    </source>
</reference>
<feature type="transmembrane region" description="Helical" evidence="2">
    <location>
        <begin position="188"/>
        <end position="218"/>
    </location>
</feature>
<feature type="transmembrane region" description="Helical" evidence="2">
    <location>
        <begin position="119"/>
        <end position="141"/>
    </location>
</feature>
<evidence type="ECO:0000313" key="4">
    <source>
        <dbReference type="Proteomes" id="UP000193411"/>
    </source>
</evidence>
<feature type="region of interest" description="Disordered" evidence="1">
    <location>
        <begin position="306"/>
        <end position="369"/>
    </location>
</feature>
<proteinExistence type="predicted"/>
<keyword evidence="2" id="KW-1133">Transmembrane helix</keyword>
<keyword evidence="2" id="KW-0812">Transmembrane</keyword>
<protein>
    <submittedName>
        <fullName evidence="3">Uncharacterized protein</fullName>
    </submittedName>
</protein>
<feature type="compositionally biased region" description="Pro residues" evidence="1">
    <location>
        <begin position="492"/>
        <end position="504"/>
    </location>
</feature>
<keyword evidence="4" id="KW-1185">Reference proteome</keyword>
<comment type="caution">
    <text evidence="3">The sequence shown here is derived from an EMBL/GenBank/DDBJ whole genome shotgun (WGS) entry which is preliminary data.</text>
</comment>
<sequence length="699" mass="73207">MWQWMPDTGILATRDALTEGRRRGLCRRARVLVPSVLPPTLTFESLAKALCNLFDTPRRALSLRLHSATLYPNCSTQSLLSFIISTLVGRSLAIAPSTFRPDRPHSPRSIHQPKAMPSYVLSSLCHLLLLGGSGALAFFLIQDKATLSSYLPMAGSALALLSLLLTFVRRRQCTLARDTSNNFRASPLVTVLLRLTAALLFLYTAASVFLALLMFNIIPVPGFLGAPATVVGESAVVSSGVMQPMVSSSSVGRLGPTTATRSARRSGSAPTATVTPNAGARQLRGVIVSRTVPNVAIILSSPTPNKLNRRQAAAKSVTTTAAPPSRTPAPRSNGAPATPIRIAGATSPSPATSSSPAAAGGGQLSAMNSPSGSPKLIVKILAMAQGALGLLAMGAIIALPLPLERVGTDALPAFTSLNNVPAAKPSTGSRGGDGAAFQPGLGDAADATMYSGSASPMDSKARMMGQSPRMTSPRMHMDSVASFSNQPGYGGAPPPQQQPQPPPFQQDYYYQQEPEYYPDQPQGYYPGPPPPGDFPPQPSYADTLPMTAAAGYRSPPPQQQMQSPPHFVTNPAYTSPQPPAPRTYAPSPMASTRRPSQDSRGTFASNRLYQDGLGGYGGSTPSVGTRSAGVPSIGGPGDYASDTLRSGFSLRNVGAVPGMQERGVGRVPPPGSRGGGIERTRVEPKRAVAKTMYLSDEDE</sequence>
<feature type="compositionally biased region" description="Low complexity" evidence="1">
    <location>
        <begin position="343"/>
        <end position="358"/>
    </location>
</feature>
<dbReference type="AlphaFoldDB" id="A0A1Y2HN86"/>
<gene>
    <name evidence="3" type="ORF">BCR44DRAFT_280884</name>
</gene>
<feature type="compositionally biased region" description="Pro residues" evidence="1">
    <location>
        <begin position="526"/>
        <end position="538"/>
    </location>
</feature>
<accession>A0A1Y2HN86</accession>
<keyword evidence="2" id="KW-0472">Membrane</keyword>
<evidence type="ECO:0000256" key="2">
    <source>
        <dbReference type="SAM" id="Phobius"/>
    </source>
</evidence>
<feature type="transmembrane region" description="Helical" evidence="2">
    <location>
        <begin position="147"/>
        <end position="168"/>
    </location>
</feature>
<feature type="compositionally biased region" description="Polar residues" evidence="1">
    <location>
        <begin position="589"/>
        <end position="608"/>
    </location>
</feature>
<feature type="region of interest" description="Disordered" evidence="1">
    <location>
        <begin position="248"/>
        <end position="276"/>
    </location>
</feature>
<feature type="region of interest" description="Disordered" evidence="1">
    <location>
        <begin position="421"/>
        <end position="440"/>
    </location>
</feature>
<feature type="compositionally biased region" description="Polar residues" evidence="1">
    <location>
        <begin position="248"/>
        <end position="261"/>
    </location>
</feature>
<dbReference type="Proteomes" id="UP000193411">
    <property type="component" value="Unassembled WGS sequence"/>
</dbReference>
<feature type="compositionally biased region" description="Low complexity" evidence="1">
    <location>
        <begin position="505"/>
        <end position="525"/>
    </location>
</feature>
<evidence type="ECO:0000256" key="1">
    <source>
        <dbReference type="SAM" id="MobiDB-lite"/>
    </source>
</evidence>
<dbReference type="EMBL" id="MCFL01000019">
    <property type="protein sequence ID" value="ORZ36045.1"/>
    <property type="molecule type" value="Genomic_DNA"/>
</dbReference>
<feature type="region of interest" description="Disordered" evidence="1">
    <location>
        <begin position="655"/>
        <end position="681"/>
    </location>
</feature>
<organism evidence="3 4">
    <name type="scientific">Catenaria anguillulae PL171</name>
    <dbReference type="NCBI Taxonomy" id="765915"/>
    <lineage>
        <taxon>Eukaryota</taxon>
        <taxon>Fungi</taxon>
        <taxon>Fungi incertae sedis</taxon>
        <taxon>Blastocladiomycota</taxon>
        <taxon>Blastocladiomycetes</taxon>
        <taxon>Blastocladiales</taxon>
        <taxon>Catenariaceae</taxon>
        <taxon>Catenaria</taxon>
    </lineage>
</organism>
<feature type="region of interest" description="Disordered" evidence="1">
    <location>
        <begin position="447"/>
        <end position="638"/>
    </location>
</feature>
<evidence type="ECO:0000313" key="3">
    <source>
        <dbReference type="EMBL" id="ORZ36045.1"/>
    </source>
</evidence>
<feature type="compositionally biased region" description="Low complexity" evidence="1">
    <location>
        <begin position="318"/>
        <end position="332"/>
    </location>
</feature>